<evidence type="ECO:0000313" key="2">
    <source>
        <dbReference type="Proteomes" id="UP000316270"/>
    </source>
</evidence>
<dbReference type="STRING" id="50376.A0A517L345"/>
<dbReference type="PANTHER" id="PTHR39598:SF1">
    <property type="entry name" value="AUSTINOID BIOSYNTHESIS CLUSTERS PROTEIN F-RELATED"/>
    <property type="match status" value="1"/>
</dbReference>
<dbReference type="InterPro" id="IPR050977">
    <property type="entry name" value="Fungal_Meroterpenoid_Isomerase"/>
</dbReference>
<dbReference type="EMBL" id="CP042188">
    <property type="protein sequence ID" value="QDS70069.1"/>
    <property type="molecule type" value="Genomic_DNA"/>
</dbReference>
<dbReference type="OrthoDB" id="3758478at2759"/>
<sequence length="159" mass="17904">MTTSSSMSQRRKTALAVLKSFEDWTMESILSLRIDDCIQELLPELMFPTSLQQPPLNNEQYHAFLTPILPNLRGFKVTPRLVMEDVEQNKVVVHCSSVADVVVDGGKDVLKGGYRDEYVIIFHFNDEGTKICRMTEFVDGLGIGKKMGMMMGSLGKEKL</sequence>
<name>A0A517L345_9PEZI</name>
<evidence type="ECO:0000313" key="1">
    <source>
        <dbReference type="EMBL" id="QDS70069.1"/>
    </source>
</evidence>
<accession>A0A517L345</accession>
<organism evidence="1 2">
    <name type="scientific">Venturia effusa</name>
    <dbReference type="NCBI Taxonomy" id="50376"/>
    <lineage>
        <taxon>Eukaryota</taxon>
        <taxon>Fungi</taxon>
        <taxon>Dikarya</taxon>
        <taxon>Ascomycota</taxon>
        <taxon>Pezizomycotina</taxon>
        <taxon>Dothideomycetes</taxon>
        <taxon>Pleosporomycetidae</taxon>
        <taxon>Venturiales</taxon>
        <taxon>Venturiaceae</taxon>
        <taxon>Venturia</taxon>
    </lineage>
</organism>
<dbReference type="InterPro" id="IPR032710">
    <property type="entry name" value="NTF2-like_dom_sf"/>
</dbReference>
<gene>
    <name evidence="1" type="ORF">FKW77_004447</name>
</gene>
<dbReference type="PANTHER" id="PTHR39598">
    <property type="entry name" value="AUSTINOL SYNTHESIS PROTEIN F-RELATED"/>
    <property type="match status" value="1"/>
</dbReference>
<reference evidence="1 2" key="1">
    <citation type="submission" date="2019-07" db="EMBL/GenBank/DDBJ databases">
        <title>Finished genome of Venturia effusa.</title>
        <authorList>
            <person name="Young C.A."/>
            <person name="Cox M.P."/>
            <person name="Ganley A.R.D."/>
            <person name="David W.J."/>
        </authorList>
    </citation>
    <scope>NUCLEOTIDE SEQUENCE [LARGE SCALE GENOMIC DNA]</scope>
    <source>
        <strain evidence="2">albino</strain>
    </source>
</reference>
<dbReference type="AlphaFoldDB" id="A0A517L345"/>
<dbReference type="SUPFAM" id="SSF54427">
    <property type="entry name" value="NTF2-like"/>
    <property type="match status" value="1"/>
</dbReference>
<proteinExistence type="predicted"/>
<keyword evidence="2" id="KW-1185">Reference proteome</keyword>
<protein>
    <recommendedName>
        <fullName evidence="3">SnoaL-like domain-containing protein</fullName>
    </recommendedName>
</protein>
<evidence type="ECO:0008006" key="3">
    <source>
        <dbReference type="Google" id="ProtNLM"/>
    </source>
</evidence>
<dbReference type="Gene3D" id="3.10.450.50">
    <property type="match status" value="1"/>
</dbReference>
<dbReference type="Proteomes" id="UP000316270">
    <property type="component" value="Chromosome 4"/>
</dbReference>